<dbReference type="GO" id="GO:0006355">
    <property type="term" value="P:regulation of DNA-templated transcription"/>
    <property type="evidence" value="ECO:0007669"/>
    <property type="project" value="InterPro"/>
</dbReference>
<dbReference type="SUPFAM" id="SSF49879">
    <property type="entry name" value="SMAD/FHA domain"/>
    <property type="match status" value="1"/>
</dbReference>
<keyword evidence="1" id="KW-0805">Transcription regulation</keyword>
<dbReference type="GO" id="GO:0003677">
    <property type="term" value="F:DNA binding"/>
    <property type="evidence" value="ECO:0007669"/>
    <property type="project" value="UniProtKB-UniRule"/>
</dbReference>
<dbReference type="InterPro" id="IPR001867">
    <property type="entry name" value="OmpR/PhoB-type_DNA-bd"/>
</dbReference>
<sequence length="235" mass="26427">MEGAGLDTFACIYILRGEPFRPGSCVNLCQNVMEIGRASSGSAPDLAFTNIFISRKHLTLRKEGDRVVAYDRGSRHGTELNGVRMIPNAPYMLETNDILKLARGTGVLHFSYSPGEQTLEFEPPDDLPYGQETEGEDVVIHWEKRECIVGGVKISMSEREFLLLQLLHEHPNRLVAIPAIKQRVWYDRQSGPDGLPDVAMDELSTLIYRIRKKFGRDTFQISAVRGSGYILEKES</sequence>
<dbReference type="GO" id="GO:0000160">
    <property type="term" value="P:phosphorelay signal transduction system"/>
    <property type="evidence" value="ECO:0007669"/>
    <property type="project" value="InterPro"/>
</dbReference>
<evidence type="ECO:0000259" key="6">
    <source>
        <dbReference type="PROSITE" id="PS51755"/>
    </source>
</evidence>
<evidence type="ECO:0000313" key="7">
    <source>
        <dbReference type="EMBL" id="KFN09169.1"/>
    </source>
</evidence>
<dbReference type="AlphaFoldDB" id="A0A090ZCZ0"/>
<dbReference type="PATRIC" id="fig|44252.3.peg.2655"/>
<dbReference type="EMBL" id="JMQA01000024">
    <property type="protein sequence ID" value="KFN09169.1"/>
    <property type="molecule type" value="Genomic_DNA"/>
</dbReference>
<accession>A0A090ZCZ0</accession>
<dbReference type="InterPro" id="IPR008984">
    <property type="entry name" value="SMAD_FHA_dom_sf"/>
</dbReference>
<protein>
    <recommendedName>
        <fullName evidence="9">FHA domain-containing protein</fullName>
    </recommendedName>
</protein>
<dbReference type="InterPro" id="IPR000253">
    <property type="entry name" value="FHA_dom"/>
</dbReference>
<dbReference type="PROSITE" id="PS51755">
    <property type="entry name" value="OMPR_PHOB"/>
    <property type="match status" value="1"/>
</dbReference>
<keyword evidence="3" id="KW-0804">Transcription</keyword>
<dbReference type="Gene3D" id="2.60.200.20">
    <property type="match status" value="1"/>
</dbReference>
<evidence type="ECO:0000313" key="8">
    <source>
        <dbReference type="Proteomes" id="UP000029278"/>
    </source>
</evidence>
<evidence type="ECO:0000256" key="3">
    <source>
        <dbReference type="ARBA" id="ARBA00023163"/>
    </source>
</evidence>
<feature type="domain" description="FHA" evidence="5">
    <location>
        <begin position="33"/>
        <end position="85"/>
    </location>
</feature>
<dbReference type="Pfam" id="PF00498">
    <property type="entry name" value="FHA"/>
    <property type="match status" value="1"/>
</dbReference>
<evidence type="ECO:0008006" key="9">
    <source>
        <dbReference type="Google" id="ProtNLM"/>
    </source>
</evidence>
<dbReference type="Pfam" id="PF00486">
    <property type="entry name" value="Trans_reg_C"/>
    <property type="match status" value="1"/>
</dbReference>
<keyword evidence="2 4" id="KW-0238">DNA-binding</keyword>
<dbReference type="STRING" id="44252.DJ90_2729"/>
<reference evidence="7 8" key="1">
    <citation type="submission" date="2014-04" db="EMBL/GenBank/DDBJ databases">
        <authorList>
            <person name="Bishop-Lilly K.A."/>
            <person name="Broomall S.M."/>
            <person name="Chain P.S."/>
            <person name="Chertkov O."/>
            <person name="Coyne S.R."/>
            <person name="Daligault H.E."/>
            <person name="Davenport K.W."/>
            <person name="Erkkila T."/>
            <person name="Frey K.G."/>
            <person name="Gibbons H.S."/>
            <person name="Gu W."/>
            <person name="Jaissle J."/>
            <person name="Johnson S.L."/>
            <person name="Koroleva G.I."/>
            <person name="Ladner J.T."/>
            <person name="Lo C.-C."/>
            <person name="Minogue T.D."/>
            <person name="Munk C."/>
            <person name="Palacios G.F."/>
            <person name="Redden C.L."/>
            <person name="Rosenzweig C.N."/>
            <person name="Scholz M.B."/>
            <person name="Teshima H."/>
            <person name="Xu Y."/>
        </authorList>
    </citation>
    <scope>NUCLEOTIDE SEQUENCE [LARGE SCALE GENOMIC DNA]</scope>
    <source>
        <strain evidence="7 8">8244</strain>
    </source>
</reference>
<dbReference type="InterPro" id="IPR016032">
    <property type="entry name" value="Sig_transdc_resp-reg_C-effctor"/>
</dbReference>
<dbReference type="InterPro" id="IPR036388">
    <property type="entry name" value="WH-like_DNA-bd_sf"/>
</dbReference>
<keyword evidence="8" id="KW-1185">Reference proteome</keyword>
<evidence type="ECO:0000256" key="2">
    <source>
        <dbReference type="ARBA" id="ARBA00023125"/>
    </source>
</evidence>
<dbReference type="RefSeq" id="WP_227872741.1">
    <property type="nucleotide sequence ID" value="NZ_BGMM01000003.1"/>
</dbReference>
<dbReference type="SUPFAM" id="SSF46894">
    <property type="entry name" value="C-terminal effector domain of the bipartite response regulators"/>
    <property type="match status" value="1"/>
</dbReference>
<dbReference type="Gene3D" id="1.10.10.10">
    <property type="entry name" value="Winged helix-like DNA-binding domain superfamily/Winged helix DNA-binding domain"/>
    <property type="match status" value="1"/>
</dbReference>
<feature type="domain" description="OmpR/PhoB-type" evidence="6">
    <location>
        <begin position="130"/>
        <end position="233"/>
    </location>
</feature>
<dbReference type="PROSITE" id="PS50006">
    <property type="entry name" value="FHA_DOMAIN"/>
    <property type="match status" value="1"/>
</dbReference>
<evidence type="ECO:0000256" key="4">
    <source>
        <dbReference type="PROSITE-ProRule" id="PRU01091"/>
    </source>
</evidence>
<dbReference type="Proteomes" id="UP000029278">
    <property type="component" value="Unassembled WGS sequence"/>
</dbReference>
<dbReference type="SMART" id="SM00862">
    <property type="entry name" value="Trans_reg_C"/>
    <property type="match status" value="1"/>
</dbReference>
<comment type="caution">
    <text evidence="7">The sequence shown here is derived from an EMBL/GenBank/DDBJ whole genome shotgun (WGS) entry which is preliminary data.</text>
</comment>
<evidence type="ECO:0000259" key="5">
    <source>
        <dbReference type="PROSITE" id="PS50006"/>
    </source>
</evidence>
<organism evidence="7 8">
    <name type="scientific">Paenibacillus macerans</name>
    <name type="common">Bacillus macerans</name>
    <dbReference type="NCBI Taxonomy" id="44252"/>
    <lineage>
        <taxon>Bacteria</taxon>
        <taxon>Bacillati</taxon>
        <taxon>Bacillota</taxon>
        <taxon>Bacilli</taxon>
        <taxon>Bacillales</taxon>
        <taxon>Paenibacillaceae</taxon>
        <taxon>Paenibacillus</taxon>
    </lineage>
</organism>
<name>A0A090ZCZ0_PAEMA</name>
<dbReference type="HOGENOM" id="CLU_1204299_0_0_9"/>
<feature type="DNA-binding region" description="OmpR/PhoB-type" evidence="4">
    <location>
        <begin position="130"/>
        <end position="233"/>
    </location>
</feature>
<proteinExistence type="predicted"/>
<gene>
    <name evidence="7" type="ORF">DJ90_2729</name>
</gene>
<evidence type="ECO:0000256" key="1">
    <source>
        <dbReference type="ARBA" id="ARBA00023015"/>
    </source>
</evidence>
<dbReference type="CDD" id="cd00383">
    <property type="entry name" value="trans_reg_C"/>
    <property type="match status" value="1"/>
</dbReference>
<dbReference type="CDD" id="cd00060">
    <property type="entry name" value="FHA"/>
    <property type="match status" value="1"/>
</dbReference>
<dbReference type="SMART" id="SM00240">
    <property type="entry name" value="FHA"/>
    <property type="match status" value="1"/>
</dbReference>